<evidence type="ECO:0000256" key="1">
    <source>
        <dbReference type="ARBA" id="ARBA00022450"/>
    </source>
</evidence>
<evidence type="ECO:0000256" key="3">
    <source>
        <dbReference type="ARBA" id="ARBA00022679"/>
    </source>
</evidence>
<feature type="non-terminal residue" evidence="6">
    <location>
        <position position="675"/>
    </location>
</feature>
<evidence type="ECO:0000313" key="6">
    <source>
        <dbReference type="EMBL" id="KAF2068080.1"/>
    </source>
</evidence>
<dbReference type="SUPFAM" id="SSF52151">
    <property type="entry name" value="FabD/lysophospholipase-like"/>
    <property type="match status" value="1"/>
</dbReference>
<feature type="domain" description="PKS/mFAS DH" evidence="5">
    <location>
        <begin position="206"/>
        <end position="493"/>
    </location>
</feature>
<feature type="region of interest" description="C-terminal hotdog fold" evidence="4">
    <location>
        <begin position="340"/>
        <end position="493"/>
    </location>
</feature>
<reference evidence="6" key="1">
    <citation type="submission" date="2020-01" db="EMBL/GenBank/DDBJ databases">
        <title>Development of genomics and gene disruption for Polysphondylium violaceum indicates a role for the polyketide synthase stlB in stalk morphogenesis.</title>
        <authorList>
            <person name="Narita B."/>
            <person name="Kawabe Y."/>
            <person name="Kin K."/>
            <person name="Saito T."/>
            <person name="Gibbs R."/>
            <person name="Kuspa A."/>
            <person name="Muzny D."/>
            <person name="Queller D."/>
            <person name="Richards S."/>
            <person name="Strassman J."/>
            <person name="Sucgang R."/>
            <person name="Worley K."/>
            <person name="Schaap P."/>
        </authorList>
    </citation>
    <scope>NUCLEOTIDE SEQUENCE</scope>
    <source>
        <strain evidence="6">QSvi11</strain>
    </source>
</reference>
<name>A0A8J4PJ38_9MYCE</name>
<dbReference type="Gene3D" id="3.10.129.110">
    <property type="entry name" value="Polyketide synthase dehydratase"/>
    <property type="match status" value="1"/>
</dbReference>
<dbReference type="InterPro" id="IPR049551">
    <property type="entry name" value="PKS_DH_C"/>
</dbReference>
<protein>
    <recommendedName>
        <fullName evidence="5">PKS/mFAS DH domain-containing protein</fullName>
    </recommendedName>
</protein>
<keyword evidence="2" id="KW-0597">Phosphoprotein</keyword>
<dbReference type="Gene3D" id="3.40.366.10">
    <property type="entry name" value="Malonyl-Coenzyme A Acyl Carrier Protein, domain 2"/>
    <property type="match status" value="1"/>
</dbReference>
<proteinExistence type="predicted"/>
<dbReference type="InterPro" id="IPR049900">
    <property type="entry name" value="PKS_mFAS_DH"/>
</dbReference>
<feature type="non-terminal residue" evidence="6">
    <location>
        <position position="1"/>
    </location>
</feature>
<gene>
    <name evidence="6" type="ORF">CYY_010594</name>
</gene>
<dbReference type="GO" id="GO:0016740">
    <property type="term" value="F:transferase activity"/>
    <property type="evidence" value="ECO:0007669"/>
    <property type="project" value="UniProtKB-KW"/>
</dbReference>
<dbReference type="PANTHER" id="PTHR45681:SF6">
    <property type="entry name" value="POLYKETIDE SYNTHASE 37"/>
    <property type="match status" value="1"/>
</dbReference>
<dbReference type="Proteomes" id="UP000695562">
    <property type="component" value="Unassembled WGS sequence"/>
</dbReference>
<dbReference type="InterPro" id="IPR016035">
    <property type="entry name" value="Acyl_Trfase/lysoPLipase"/>
</dbReference>
<dbReference type="InterPro" id="IPR050444">
    <property type="entry name" value="Polyketide_Synthase"/>
</dbReference>
<dbReference type="InterPro" id="IPR001227">
    <property type="entry name" value="Ac_transferase_dom_sf"/>
</dbReference>
<dbReference type="AlphaFoldDB" id="A0A8J4PJ38"/>
<dbReference type="InterPro" id="IPR042104">
    <property type="entry name" value="PKS_dehydratase_sf"/>
</dbReference>
<evidence type="ECO:0000259" key="5">
    <source>
        <dbReference type="PROSITE" id="PS52019"/>
    </source>
</evidence>
<feature type="region of interest" description="N-terminal hotdog fold" evidence="4">
    <location>
        <begin position="206"/>
        <end position="326"/>
    </location>
</feature>
<evidence type="ECO:0000313" key="7">
    <source>
        <dbReference type="Proteomes" id="UP000695562"/>
    </source>
</evidence>
<keyword evidence="3" id="KW-0808">Transferase</keyword>
<dbReference type="PANTHER" id="PTHR45681">
    <property type="entry name" value="POLYKETIDE SYNTHASE 44-RELATED"/>
    <property type="match status" value="1"/>
</dbReference>
<feature type="active site" description="Proton acceptor; for dehydratase activity" evidence="4">
    <location>
        <position position="239"/>
    </location>
</feature>
<dbReference type="OrthoDB" id="329835at2759"/>
<dbReference type="EMBL" id="AJWJ01001225">
    <property type="protein sequence ID" value="KAF2068080.1"/>
    <property type="molecule type" value="Genomic_DNA"/>
</dbReference>
<sequence length="675" mass="78582">DKVFAAFLGTRASFHSSSQEMIKDELFENISNNLFNINNNCNGKPIMFSTTTSNEIKEYSNQLLFDNIRNPVYFEQTLDNINNYIVENNNNISNSIIFIEIAPHPTLSRSIKDYYDRSENKNIKIYNPLNKKTSQTEDQLFKQTISNLYINGYNIDFSCQFNQDQKMDQSYKHKCQYLFPHYQWDDQIYLKESERMHKFRIEGPPVTCLGNLVYENQKSKSYKSIINISREPFQYLKGHYAAGKNYFPGCGYIDNIIKALSQSDNLVISQLNFSIPFILKPNVDFELQSNFTQTSKNEYKVDFNFYENGKWNNSACALVHLSPAFKNQKIDFQSIKSKCNLSTVLESDLYNLITHKADLTYTDHFARVEELYIGNDCSLSKIAMKPRISKSCDNDYFFNPAILDSCLHGLFPLIKNPLKIIFDRISDMKIHTENIKKLNIGDIDYIYAYSSNPNFDKVNNRASFTFNVMLEDGTLLFEIQQAVCASLTPIKDISAKNPQENLYTLFWQPKEAIIKNILLDPVAEPETIDQTHYKQFCTMLFYNQIRKKSPSTLTKSMIMDSSIEQLIDRYLVDPKVKSKYSKLFRLAFEVLQQTPDYMIDDTNESFNEKLEQLITIVSQDLNCCELIKKSTRVMAAMLFPNDNIEYEDTQQYLFQDGGIHHVYDNPQITEIVEWV</sequence>
<dbReference type="Pfam" id="PF14765">
    <property type="entry name" value="PS-DH"/>
    <property type="match status" value="1"/>
</dbReference>
<dbReference type="PROSITE" id="PS52019">
    <property type="entry name" value="PKS_MFAS_DH"/>
    <property type="match status" value="1"/>
</dbReference>
<evidence type="ECO:0000256" key="4">
    <source>
        <dbReference type="PROSITE-ProRule" id="PRU01363"/>
    </source>
</evidence>
<organism evidence="6 7">
    <name type="scientific">Polysphondylium violaceum</name>
    <dbReference type="NCBI Taxonomy" id="133409"/>
    <lineage>
        <taxon>Eukaryota</taxon>
        <taxon>Amoebozoa</taxon>
        <taxon>Evosea</taxon>
        <taxon>Eumycetozoa</taxon>
        <taxon>Dictyostelia</taxon>
        <taxon>Dictyosteliales</taxon>
        <taxon>Dictyosteliaceae</taxon>
        <taxon>Polysphondylium</taxon>
    </lineage>
</organism>
<feature type="active site" description="Proton donor; for dehydratase activity" evidence="4">
    <location>
        <position position="404"/>
    </location>
</feature>
<accession>A0A8J4PJ38</accession>
<comment type="caution">
    <text evidence="6">The sequence shown here is derived from an EMBL/GenBank/DDBJ whole genome shotgun (WGS) entry which is preliminary data.</text>
</comment>
<keyword evidence="1" id="KW-0596">Phosphopantetheine</keyword>
<keyword evidence="7" id="KW-1185">Reference proteome</keyword>
<evidence type="ECO:0000256" key="2">
    <source>
        <dbReference type="ARBA" id="ARBA00022553"/>
    </source>
</evidence>